<protein>
    <submittedName>
        <fullName evidence="2">Uncharacterized protein</fullName>
    </submittedName>
</protein>
<evidence type="ECO:0000313" key="3">
    <source>
        <dbReference type="Proteomes" id="UP000193920"/>
    </source>
</evidence>
<organism evidence="2 3">
    <name type="scientific">Neocallimastix californiae</name>
    <dbReference type="NCBI Taxonomy" id="1754190"/>
    <lineage>
        <taxon>Eukaryota</taxon>
        <taxon>Fungi</taxon>
        <taxon>Fungi incertae sedis</taxon>
        <taxon>Chytridiomycota</taxon>
        <taxon>Chytridiomycota incertae sedis</taxon>
        <taxon>Neocallimastigomycetes</taxon>
        <taxon>Neocallimastigales</taxon>
        <taxon>Neocallimastigaceae</taxon>
        <taxon>Neocallimastix</taxon>
    </lineage>
</organism>
<sequence>MYFFNNIYYFILILLFIIVIKCRSIYDIEDVEEFDTSNSYFNVYFETKLSMKDAEKFKPIQCQGEKDNSCPEYANGCQYFIYTKKFNSTSDNYYYCKVNLICQSNKNCFFFNTDKTYVTYNSAERGIKYRSRDDLEHTLIFHSCSKSRYDKGRCNTPSCKKNSDCYSNNCVSGICMINSLNPTYICSLRDDNSKDTVSCRLNHQEHCNSNEECHSNICYNNICVDLQEKLDELNNEEDSNDKGINTLDVQESSFSNMFTITVILAFISFFFICIIGLTICYILFCHSSSIRVPSRHLKISNESETIYIINENNEVIKTKLKMLDSVHSTTSSTTKYRDKKRILTML</sequence>
<dbReference type="Proteomes" id="UP000193920">
    <property type="component" value="Unassembled WGS sequence"/>
</dbReference>
<name>A0A1Y2CV05_9FUNG</name>
<dbReference type="AlphaFoldDB" id="A0A1Y2CV05"/>
<evidence type="ECO:0000256" key="1">
    <source>
        <dbReference type="SAM" id="Phobius"/>
    </source>
</evidence>
<keyword evidence="1" id="KW-0812">Transmembrane</keyword>
<accession>A0A1Y2CV05</accession>
<feature type="transmembrane region" description="Helical" evidence="1">
    <location>
        <begin position="7"/>
        <end position="26"/>
    </location>
</feature>
<dbReference type="EMBL" id="MCOG01000097">
    <property type="protein sequence ID" value="ORY50664.1"/>
    <property type="molecule type" value="Genomic_DNA"/>
</dbReference>
<gene>
    <name evidence="2" type="ORF">LY90DRAFT_670729</name>
</gene>
<evidence type="ECO:0000313" key="2">
    <source>
        <dbReference type="EMBL" id="ORY50664.1"/>
    </source>
</evidence>
<reference evidence="2 3" key="1">
    <citation type="submission" date="2016-08" db="EMBL/GenBank/DDBJ databases">
        <title>A Parts List for Fungal Cellulosomes Revealed by Comparative Genomics.</title>
        <authorList>
            <consortium name="DOE Joint Genome Institute"/>
            <person name="Haitjema C.H."/>
            <person name="Gilmore S.P."/>
            <person name="Henske J.K."/>
            <person name="Solomon K.V."/>
            <person name="De Groot R."/>
            <person name="Kuo A."/>
            <person name="Mondo S.J."/>
            <person name="Salamov A.A."/>
            <person name="Labutti K."/>
            <person name="Zhao Z."/>
            <person name="Chiniquy J."/>
            <person name="Barry K."/>
            <person name="Brewer H.M."/>
            <person name="Purvine S.O."/>
            <person name="Wright A.T."/>
            <person name="Boxma B."/>
            <person name="Van Alen T."/>
            <person name="Hackstein J.H."/>
            <person name="Baker S.E."/>
            <person name="Grigoriev I.V."/>
            <person name="O'Malley M.A."/>
        </authorList>
    </citation>
    <scope>NUCLEOTIDE SEQUENCE [LARGE SCALE GENOMIC DNA]</scope>
    <source>
        <strain evidence="2 3">G1</strain>
    </source>
</reference>
<proteinExistence type="predicted"/>
<comment type="caution">
    <text evidence="2">The sequence shown here is derived from an EMBL/GenBank/DDBJ whole genome shotgun (WGS) entry which is preliminary data.</text>
</comment>
<keyword evidence="1" id="KW-1133">Transmembrane helix</keyword>
<keyword evidence="3" id="KW-1185">Reference proteome</keyword>
<dbReference type="OrthoDB" id="10461006at2759"/>
<feature type="transmembrane region" description="Helical" evidence="1">
    <location>
        <begin position="257"/>
        <end position="284"/>
    </location>
</feature>
<keyword evidence="1" id="KW-0472">Membrane</keyword>